<gene>
    <name evidence="1" type="ORF">H5410_046403</name>
</gene>
<dbReference type="Proteomes" id="UP000824120">
    <property type="component" value="Chromosome 9"/>
</dbReference>
<sequence>MKFQDGEPRTSVYSPHTRRDKAECWEVIATIKGMLDGPWVTCGDFNTNRYTGERRNSTRITNIMREF</sequence>
<protein>
    <recommendedName>
        <fullName evidence="3">Endonuclease/exonuclease/phosphatase domain-containing protein</fullName>
    </recommendedName>
</protein>
<evidence type="ECO:0000313" key="1">
    <source>
        <dbReference type="EMBL" id="KAG5585969.1"/>
    </source>
</evidence>
<dbReference type="AlphaFoldDB" id="A0A9J5XC59"/>
<name>A0A9J5XC59_SOLCO</name>
<keyword evidence="2" id="KW-1185">Reference proteome</keyword>
<proteinExistence type="predicted"/>
<reference evidence="1 2" key="1">
    <citation type="submission" date="2020-09" db="EMBL/GenBank/DDBJ databases">
        <title>De no assembly of potato wild relative species, Solanum commersonii.</title>
        <authorList>
            <person name="Cho K."/>
        </authorList>
    </citation>
    <scope>NUCLEOTIDE SEQUENCE [LARGE SCALE GENOMIC DNA]</scope>
    <source>
        <strain evidence="1">LZ3.2</strain>
        <tissue evidence="1">Leaf</tissue>
    </source>
</reference>
<dbReference type="InterPro" id="IPR036691">
    <property type="entry name" value="Endo/exonu/phosph_ase_sf"/>
</dbReference>
<evidence type="ECO:0008006" key="3">
    <source>
        <dbReference type="Google" id="ProtNLM"/>
    </source>
</evidence>
<organism evidence="1 2">
    <name type="scientific">Solanum commersonii</name>
    <name type="common">Commerson's wild potato</name>
    <name type="synonym">Commerson's nightshade</name>
    <dbReference type="NCBI Taxonomy" id="4109"/>
    <lineage>
        <taxon>Eukaryota</taxon>
        <taxon>Viridiplantae</taxon>
        <taxon>Streptophyta</taxon>
        <taxon>Embryophyta</taxon>
        <taxon>Tracheophyta</taxon>
        <taxon>Spermatophyta</taxon>
        <taxon>Magnoliopsida</taxon>
        <taxon>eudicotyledons</taxon>
        <taxon>Gunneridae</taxon>
        <taxon>Pentapetalae</taxon>
        <taxon>asterids</taxon>
        <taxon>lamiids</taxon>
        <taxon>Solanales</taxon>
        <taxon>Solanaceae</taxon>
        <taxon>Solanoideae</taxon>
        <taxon>Solaneae</taxon>
        <taxon>Solanum</taxon>
    </lineage>
</organism>
<dbReference type="Gene3D" id="3.60.10.10">
    <property type="entry name" value="Endonuclease/exonuclease/phosphatase"/>
    <property type="match status" value="1"/>
</dbReference>
<dbReference type="OrthoDB" id="692400at2759"/>
<accession>A0A9J5XC59</accession>
<dbReference type="EMBL" id="JACXVP010000009">
    <property type="protein sequence ID" value="KAG5585969.1"/>
    <property type="molecule type" value="Genomic_DNA"/>
</dbReference>
<evidence type="ECO:0000313" key="2">
    <source>
        <dbReference type="Proteomes" id="UP000824120"/>
    </source>
</evidence>
<dbReference type="SUPFAM" id="SSF56219">
    <property type="entry name" value="DNase I-like"/>
    <property type="match status" value="1"/>
</dbReference>
<comment type="caution">
    <text evidence="1">The sequence shown here is derived from an EMBL/GenBank/DDBJ whole genome shotgun (WGS) entry which is preliminary data.</text>
</comment>